<reference evidence="2 3" key="1">
    <citation type="journal article" date="2015" name="Mol. Biochem. Parasitol.">
        <title>Identification of polymorphic genes for use in assemblage B genotyping assays through comparative genomics of multiple assemblage B Giardia duodenalis isolates.</title>
        <authorList>
            <person name="Wielinga C."/>
            <person name="Thompson R.C."/>
            <person name="Monis P."/>
            <person name="Ryan U."/>
        </authorList>
    </citation>
    <scope>NUCLEOTIDE SEQUENCE [LARGE SCALE GENOMIC DNA]</scope>
    <source>
        <strain evidence="2 3">BAH15c1</strain>
    </source>
</reference>
<sequence>MSISKVPLEQLAYTNIDRQRVLRTLKSGVHENEFLRRDSLTSDRIFNDPQHQPRSGSRSNVPVLPSLRSGSSVQNNKRRPSDAMRLLPNSNLPSTLHYRGSEGAPVHSPHLASLYVHRTQATPAAVNLGDSPSVNPLSMAGQSTPRTAGRSSLRRVSDGCPMGASNSPRVQDLQRTPVQQPFTPINFTLPGPRYNRSRATSGSSSGSSTYIRKYKYNPPTAGDQGISPGSSDSASMTAATTTRASPLTSLVSNAVADSSPELKEARSTCFGSALKEKEQIKRSSTTMTKRCAYGKPLVTIDDICEMDRMFHDASCTTQTIPPVGKELPDAASIQGKLLSTAESHSSIDQVKALRLDLIDSSDNSDDNDPVPTLTGNTRSKSCITAGRQSEYLTIFLGARKG</sequence>
<dbReference type="Proteomes" id="UP000070089">
    <property type="component" value="Unassembled WGS sequence"/>
</dbReference>
<dbReference type="OrthoDB" id="10257592at2759"/>
<proteinExistence type="predicted"/>
<name>A0A132NSI3_GIAIN</name>
<feature type="compositionally biased region" description="Low complexity" evidence="1">
    <location>
        <begin position="230"/>
        <end position="243"/>
    </location>
</feature>
<dbReference type="AlphaFoldDB" id="A0A132NSI3"/>
<accession>A0A132NSI3</accession>
<evidence type="ECO:0000313" key="2">
    <source>
        <dbReference type="EMBL" id="KWX13000.1"/>
    </source>
</evidence>
<feature type="compositionally biased region" description="Polar residues" evidence="1">
    <location>
        <begin position="49"/>
        <end position="60"/>
    </location>
</feature>
<dbReference type="VEuPathDB" id="GiardiaDB:QR46_3035"/>
<feature type="compositionally biased region" description="Polar residues" evidence="1">
    <location>
        <begin position="130"/>
        <end position="150"/>
    </location>
</feature>
<feature type="region of interest" description="Disordered" evidence="1">
    <location>
        <begin position="44"/>
        <end position="104"/>
    </location>
</feature>
<feature type="region of interest" description="Disordered" evidence="1">
    <location>
        <begin position="126"/>
        <end position="243"/>
    </location>
</feature>
<evidence type="ECO:0000256" key="1">
    <source>
        <dbReference type="SAM" id="MobiDB-lite"/>
    </source>
</evidence>
<comment type="caution">
    <text evidence="2">The sequence shown here is derived from an EMBL/GenBank/DDBJ whole genome shotgun (WGS) entry which is preliminary data.</text>
</comment>
<evidence type="ECO:0000313" key="3">
    <source>
        <dbReference type="Proteomes" id="UP000070089"/>
    </source>
</evidence>
<gene>
    <name evidence="2" type="ORF">QR46_3035</name>
</gene>
<dbReference type="EMBL" id="JXTI01000089">
    <property type="protein sequence ID" value="KWX13000.1"/>
    <property type="molecule type" value="Genomic_DNA"/>
</dbReference>
<protein>
    <submittedName>
        <fullName evidence="2">Uncharacterized protein</fullName>
    </submittedName>
</protein>
<feature type="compositionally biased region" description="Low complexity" evidence="1">
    <location>
        <begin position="197"/>
        <end position="209"/>
    </location>
</feature>
<feature type="compositionally biased region" description="Polar residues" evidence="1">
    <location>
        <begin position="164"/>
        <end position="186"/>
    </location>
</feature>
<organism evidence="2 3">
    <name type="scientific">Giardia duodenalis assemblage B</name>
    <dbReference type="NCBI Taxonomy" id="1394984"/>
    <lineage>
        <taxon>Eukaryota</taxon>
        <taxon>Metamonada</taxon>
        <taxon>Diplomonadida</taxon>
        <taxon>Hexamitidae</taxon>
        <taxon>Giardiinae</taxon>
        <taxon>Giardia</taxon>
    </lineage>
</organism>